<comment type="caution">
    <text evidence="2">The sequence shown here is derived from an EMBL/GenBank/DDBJ whole genome shotgun (WGS) entry which is preliminary data.</text>
</comment>
<name>A0A7J7J5K9_BUGNE</name>
<dbReference type="EMBL" id="VXIV02003046">
    <property type="protein sequence ID" value="KAF6021403.1"/>
    <property type="molecule type" value="Genomic_DNA"/>
</dbReference>
<feature type="compositionally biased region" description="Basic and acidic residues" evidence="1">
    <location>
        <begin position="164"/>
        <end position="197"/>
    </location>
</feature>
<feature type="compositionally biased region" description="Polar residues" evidence="1">
    <location>
        <begin position="51"/>
        <end position="65"/>
    </location>
</feature>
<protein>
    <submittedName>
        <fullName evidence="2">Uncharacterized protein</fullName>
    </submittedName>
</protein>
<proteinExistence type="predicted"/>
<feature type="compositionally biased region" description="Basic and acidic residues" evidence="1">
    <location>
        <begin position="129"/>
        <end position="152"/>
    </location>
</feature>
<feature type="region of interest" description="Disordered" evidence="1">
    <location>
        <begin position="107"/>
        <end position="202"/>
    </location>
</feature>
<feature type="region of interest" description="Disordered" evidence="1">
    <location>
        <begin position="1"/>
        <end position="70"/>
    </location>
</feature>
<evidence type="ECO:0000313" key="2">
    <source>
        <dbReference type="EMBL" id="KAF6021403.1"/>
    </source>
</evidence>
<dbReference type="AlphaFoldDB" id="A0A7J7J5K9"/>
<evidence type="ECO:0000313" key="3">
    <source>
        <dbReference type="Proteomes" id="UP000593567"/>
    </source>
</evidence>
<organism evidence="2 3">
    <name type="scientific">Bugula neritina</name>
    <name type="common">Brown bryozoan</name>
    <name type="synonym">Sertularia neritina</name>
    <dbReference type="NCBI Taxonomy" id="10212"/>
    <lineage>
        <taxon>Eukaryota</taxon>
        <taxon>Metazoa</taxon>
        <taxon>Spiralia</taxon>
        <taxon>Lophotrochozoa</taxon>
        <taxon>Bryozoa</taxon>
        <taxon>Gymnolaemata</taxon>
        <taxon>Cheilostomatida</taxon>
        <taxon>Flustrina</taxon>
        <taxon>Buguloidea</taxon>
        <taxon>Bugulidae</taxon>
        <taxon>Bugula</taxon>
    </lineage>
</organism>
<evidence type="ECO:0000256" key="1">
    <source>
        <dbReference type="SAM" id="MobiDB-lite"/>
    </source>
</evidence>
<gene>
    <name evidence="2" type="ORF">EB796_020285</name>
</gene>
<feature type="compositionally biased region" description="Low complexity" evidence="1">
    <location>
        <begin position="33"/>
        <end position="50"/>
    </location>
</feature>
<dbReference type="Proteomes" id="UP000593567">
    <property type="component" value="Unassembled WGS sequence"/>
</dbReference>
<sequence>MRGGYRGGPPPHSPAYSTRPNPAPHHHSSQSQNYYMSSGRSSYGSRNSYGPASSYQQSPLPSYHTSVPPVPTEIFVKGSYEQYLDQMSRSAMVPDLRNPMAMYDPYSASYHTGSRDAPPPPPIPSYSSSRDRERGGRPSVDKYDRAVEDFLRRTSGSSSGRTGRGVDSRHKSREVREVREYRGRSRSRERYERERHRGDRSRHSLLVNKNNDIAYLAEPRGIVNRCSTPA</sequence>
<accession>A0A7J7J5K9</accession>
<reference evidence="2" key="1">
    <citation type="submission" date="2020-06" db="EMBL/GenBank/DDBJ databases">
        <title>Draft genome of Bugula neritina, a colonial animal packing powerful symbionts and potential medicines.</title>
        <authorList>
            <person name="Rayko M."/>
        </authorList>
    </citation>
    <scope>NUCLEOTIDE SEQUENCE [LARGE SCALE GENOMIC DNA]</scope>
    <source>
        <strain evidence="2">Kwan_BN1</strain>
    </source>
</reference>
<keyword evidence="3" id="KW-1185">Reference proteome</keyword>